<proteinExistence type="predicted"/>
<reference evidence="1" key="1">
    <citation type="submission" date="2020-11" db="EMBL/GenBank/DDBJ databases">
        <authorList>
            <consortium name="DOE Joint Genome Institute"/>
            <person name="Ahrendt S."/>
            <person name="Riley R."/>
            <person name="Andreopoulos W."/>
            <person name="LaButti K."/>
            <person name="Pangilinan J."/>
            <person name="Ruiz-duenas F.J."/>
            <person name="Barrasa J.M."/>
            <person name="Sanchez-Garcia M."/>
            <person name="Camarero S."/>
            <person name="Miyauchi S."/>
            <person name="Serrano A."/>
            <person name="Linde D."/>
            <person name="Babiker R."/>
            <person name="Drula E."/>
            <person name="Ayuso-Fernandez I."/>
            <person name="Pacheco R."/>
            <person name="Padilla G."/>
            <person name="Ferreira P."/>
            <person name="Barriuso J."/>
            <person name="Kellner H."/>
            <person name="Castanera R."/>
            <person name="Alfaro M."/>
            <person name="Ramirez L."/>
            <person name="Pisabarro A.G."/>
            <person name="Kuo A."/>
            <person name="Tritt A."/>
            <person name="Lipzen A."/>
            <person name="He G."/>
            <person name="Yan M."/>
            <person name="Ng V."/>
            <person name="Cullen D."/>
            <person name="Martin F."/>
            <person name="Rosso M.-N."/>
            <person name="Henrissat B."/>
            <person name="Hibbett D."/>
            <person name="Martinez A.T."/>
            <person name="Grigoriev I.V."/>
        </authorList>
    </citation>
    <scope>NUCLEOTIDE SEQUENCE</scope>
    <source>
        <strain evidence="1">AH 44721</strain>
    </source>
</reference>
<name>A0A9P5N8H5_GYMJU</name>
<evidence type="ECO:0000313" key="1">
    <source>
        <dbReference type="EMBL" id="KAF8872059.1"/>
    </source>
</evidence>
<dbReference type="EMBL" id="JADNYJ010000282">
    <property type="protein sequence ID" value="KAF8872059.1"/>
    <property type="molecule type" value="Genomic_DNA"/>
</dbReference>
<organism evidence="1 2">
    <name type="scientific">Gymnopilus junonius</name>
    <name type="common">Spectacular rustgill mushroom</name>
    <name type="synonym">Gymnopilus spectabilis subsp. junonius</name>
    <dbReference type="NCBI Taxonomy" id="109634"/>
    <lineage>
        <taxon>Eukaryota</taxon>
        <taxon>Fungi</taxon>
        <taxon>Dikarya</taxon>
        <taxon>Basidiomycota</taxon>
        <taxon>Agaricomycotina</taxon>
        <taxon>Agaricomycetes</taxon>
        <taxon>Agaricomycetidae</taxon>
        <taxon>Agaricales</taxon>
        <taxon>Agaricineae</taxon>
        <taxon>Hymenogastraceae</taxon>
        <taxon>Gymnopilus</taxon>
    </lineage>
</organism>
<dbReference type="OrthoDB" id="78198at2759"/>
<comment type="caution">
    <text evidence="1">The sequence shown here is derived from an EMBL/GenBank/DDBJ whole genome shotgun (WGS) entry which is preliminary data.</text>
</comment>
<gene>
    <name evidence="1" type="ORF">CPB84DRAFT_1854667</name>
</gene>
<protein>
    <submittedName>
        <fullName evidence="1">Uncharacterized protein</fullName>
    </submittedName>
</protein>
<keyword evidence="2" id="KW-1185">Reference proteome</keyword>
<dbReference type="Proteomes" id="UP000724874">
    <property type="component" value="Unassembled WGS sequence"/>
</dbReference>
<evidence type="ECO:0000313" key="2">
    <source>
        <dbReference type="Proteomes" id="UP000724874"/>
    </source>
</evidence>
<accession>A0A9P5N8H5</accession>
<dbReference type="AlphaFoldDB" id="A0A9P5N8H5"/>
<sequence length="188" mass="21725">MDDSDEQEEEFLVFLQSILAAERQAFEDAEFEDDVIMCTAIVALGLEEARQLQAQCHFENRLYLIRPDLLPNPRLARGMQEVKREHNLPREKSECELKEFPREGHVTDFAAAYPCRLDTPWQRLFYGQNNCAFITTMGFDVKMFMEILDGGFEDLWDASPIPHRDVPSTSLKLKFSGEKDGFPPLTRC</sequence>